<dbReference type="InterPro" id="IPR001645">
    <property type="entry name" value="Folylpolyglutamate_synth"/>
</dbReference>
<dbReference type="SUPFAM" id="SSF53244">
    <property type="entry name" value="MurD-like peptide ligases, peptide-binding domain"/>
    <property type="match status" value="1"/>
</dbReference>
<dbReference type="EMBL" id="MJMG01000001">
    <property type="protein sequence ID" value="OEY86930.1"/>
    <property type="molecule type" value="Genomic_DNA"/>
</dbReference>
<keyword evidence="13" id="KW-1185">Reference proteome</keyword>
<evidence type="ECO:0000256" key="3">
    <source>
        <dbReference type="ARBA" id="ARBA00013025"/>
    </source>
</evidence>
<gene>
    <name evidence="12" type="ORF">BIY23_00280</name>
</gene>
<dbReference type="GO" id="GO:0046654">
    <property type="term" value="P:tetrahydrofolate biosynthetic process"/>
    <property type="evidence" value="ECO:0007669"/>
    <property type="project" value="UniProtKB-UniPathway"/>
</dbReference>
<keyword evidence="7 10" id="KW-0067">ATP-binding</keyword>
<protein>
    <recommendedName>
        <fullName evidence="3">tetrahydrofolate synthase</fullName>
        <ecNumber evidence="3">6.3.2.17</ecNumber>
    </recommendedName>
</protein>
<dbReference type="PANTHER" id="PTHR11136">
    <property type="entry name" value="FOLYLPOLYGLUTAMATE SYNTHASE-RELATED"/>
    <property type="match status" value="1"/>
</dbReference>
<dbReference type="Proteomes" id="UP000175679">
    <property type="component" value="Unassembled WGS sequence"/>
</dbReference>
<evidence type="ECO:0000256" key="10">
    <source>
        <dbReference type="PIRNR" id="PIRNR001563"/>
    </source>
</evidence>
<dbReference type="InterPro" id="IPR018109">
    <property type="entry name" value="Folylpolyglutamate_synth_CS"/>
</dbReference>
<accession>A0A1E7QKC4</accession>
<keyword evidence="5" id="KW-0479">Metal-binding</keyword>
<evidence type="ECO:0000256" key="1">
    <source>
        <dbReference type="ARBA" id="ARBA00001946"/>
    </source>
</evidence>
<dbReference type="InterPro" id="IPR036615">
    <property type="entry name" value="Mur_ligase_C_dom_sf"/>
</dbReference>
<organism evidence="12 13">
    <name type="scientific">Wolbachia pipientis</name>
    <dbReference type="NCBI Taxonomy" id="955"/>
    <lineage>
        <taxon>Bacteria</taxon>
        <taxon>Pseudomonadati</taxon>
        <taxon>Pseudomonadota</taxon>
        <taxon>Alphaproteobacteria</taxon>
        <taxon>Rickettsiales</taxon>
        <taxon>Anaplasmataceae</taxon>
        <taxon>Wolbachieae</taxon>
        <taxon>Wolbachia</taxon>
    </lineage>
</organism>
<comment type="cofactor">
    <cofactor evidence="1">
        <name>Mg(2+)</name>
        <dbReference type="ChEBI" id="CHEBI:18420"/>
    </cofactor>
</comment>
<comment type="similarity">
    <text evidence="2 10">Belongs to the folylpolyglutamate synthase family.</text>
</comment>
<dbReference type="GO" id="GO:0005524">
    <property type="term" value="F:ATP binding"/>
    <property type="evidence" value="ECO:0007669"/>
    <property type="project" value="UniProtKB-KW"/>
</dbReference>
<dbReference type="PIRSF" id="PIRSF001563">
    <property type="entry name" value="Folylpolyglu_synth"/>
    <property type="match status" value="1"/>
</dbReference>
<evidence type="ECO:0000256" key="5">
    <source>
        <dbReference type="ARBA" id="ARBA00022723"/>
    </source>
</evidence>
<dbReference type="PANTHER" id="PTHR11136:SF0">
    <property type="entry name" value="DIHYDROFOLATE SYNTHETASE-RELATED"/>
    <property type="match status" value="1"/>
</dbReference>
<dbReference type="NCBIfam" id="TIGR01499">
    <property type="entry name" value="folC"/>
    <property type="match status" value="1"/>
</dbReference>
<feature type="domain" description="Mur ligase central" evidence="11">
    <location>
        <begin position="43"/>
        <end position="260"/>
    </location>
</feature>
<comment type="catalytic activity">
    <reaction evidence="9">
        <text>(6S)-5,6,7,8-tetrahydrofolyl-(gamma-L-Glu)(n) + L-glutamate + ATP = (6S)-5,6,7,8-tetrahydrofolyl-(gamma-L-Glu)(n+1) + ADP + phosphate + H(+)</text>
        <dbReference type="Rhea" id="RHEA:10580"/>
        <dbReference type="Rhea" id="RHEA-COMP:14738"/>
        <dbReference type="Rhea" id="RHEA-COMP:14740"/>
        <dbReference type="ChEBI" id="CHEBI:15378"/>
        <dbReference type="ChEBI" id="CHEBI:29985"/>
        <dbReference type="ChEBI" id="CHEBI:30616"/>
        <dbReference type="ChEBI" id="CHEBI:43474"/>
        <dbReference type="ChEBI" id="CHEBI:141005"/>
        <dbReference type="ChEBI" id="CHEBI:456216"/>
        <dbReference type="EC" id="6.3.2.17"/>
    </reaction>
</comment>
<evidence type="ECO:0000256" key="4">
    <source>
        <dbReference type="ARBA" id="ARBA00022598"/>
    </source>
</evidence>
<evidence type="ECO:0000313" key="13">
    <source>
        <dbReference type="Proteomes" id="UP000175679"/>
    </source>
</evidence>
<dbReference type="Gene3D" id="3.40.1190.10">
    <property type="entry name" value="Mur-like, catalytic domain"/>
    <property type="match status" value="1"/>
</dbReference>
<comment type="caution">
    <text evidence="12">The sequence shown here is derived from an EMBL/GenBank/DDBJ whole genome shotgun (WGS) entry which is preliminary data.</text>
</comment>
<dbReference type="GO" id="GO:0046872">
    <property type="term" value="F:metal ion binding"/>
    <property type="evidence" value="ECO:0007669"/>
    <property type="project" value="UniProtKB-KW"/>
</dbReference>
<keyword evidence="8" id="KW-0460">Magnesium</keyword>
<dbReference type="UniPathway" id="UPA00077">
    <property type="reaction ID" value="UER00157"/>
</dbReference>
<dbReference type="GO" id="GO:0004326">
    <property type="term" value="F:tetrahydrofolylpolyglutamate synthase activity"/>
    <property type="evidence" value="ECO:0007669"/>
    <property type="project" value="UniProtKB-EC"/>
</dbReference>
<dbReference type="SUPFAM" id="SSF53623">
    <property type="entry name" value="MurD-like peptide ligases, catalytic domain"/>
    <property type="match status" value="1"/>
</dbReference>
<evidence type="ECO:0000256" key="9">
    <source>
        <dbReference type="ARBA" id="ARBA00047493"/>
    </source>
</evidence>
<evidence type="ECO:0000313" key="12">
    <source>
        <dbReference type="EMBL" id="OEY86930.1"/>
    </source>
</evidence>
<evidence type="ECO:0000256" key="8">
    <source>
        <dbReference type="ARBA" id="ARBA00022842"/>
    </source>
</evidence>
<dbReference type="Gene3D" id="3.90.190.20">
    <property type="entry name" value="Mur ligase, C-terminal domain"/>
    <property type="match status" value="1"/>
</dbReference>
<keyword evidence="6 10" id="KW-0547">Nucleotide-binding</keyword>
<evidence type="ECO:0000259" key="11">
    <source>
        <dbReference type="Pfam" id="PF08245"/>
    </source>
</evidence>
<dbReference type="InterPro" id="IPR013221">
    <property type="entry name" value="Mur_ligase_cen"/>
</dbReference>
<dbReference type="RefSeq" id="WP_070064581.1">
    <property type="nucleotide sequence ID" value="NZ_MJMG01000001.1"/>
</dbReference>
<dbReference type="OrthoDB" id="9809356at2"/>
<dbReference type="InterPro" id="IPR036565">
    <property type="entry name" value="Mur-like_cat_sf"/>
</dbReference>
<evidence type="ECO:0000256" key="7">
    <source>
        <dbReference type="ARBA" id="ARBA00022840"/>
    </source>
</evidence>
<dbReference type="GO" id="GO:0005737">
    <property type="term" value="C:cytoplasm"/>
    <property type="evidence" value="ECO:0007669"/>
    <property type="project" value="TreeGrafter"/>
</dbReference>
<dbReference type="FunFam" id="3.40.1190.10:FF:000011">
    <property type="entry name" value="Folylpolyglutamate synthase/dihydrofolate synthase"/>
    <property type="match status" value="1"/>
</dbReference>
<proteinExistence type="inferred from homology"/>
<keyword evidence="4 10" id="KW-0436">Ligase</keyword>
<sequence length="435" mass="48189">MIYMPHWPKLISCPLDGNAMDRVENSMRKLGNPERDMPPIVHISGTNGKGSTLAFIRYIMQAAGYRVHAYTSPHLIYFNERIVIAGKHISDNELYNLLEECRIAINDQPTTLFEAATITAFLAFARNKADITLIEVGMGGRLDATNVIENPILTIITSIALDHTEYLGPTVEIIAGEKAGIMKNSIPCVIAAQENSVMDILGFHAALKKAPLYRNGLEWNCYKENNKMIFQSSVQSIEFPLPSLTGNHQITNAGNAIAACSILSGKYGFNIHEGDIARGLQHTYWPARLEQIKTGKLISLLPNDWKLFLDGAHNNDGARILSEWVTDNFPDGIYMIFGLTRNRDVEQFLHHFKSYIKLLCAVCVQSELNANNAVLIKEIANKIGINAFACESISDSISNHILKITNQNVKTILICGSLFLARDLAIENGTSAQMS</sequence>
<dbReference type="Pfam" id="PF08245">
    <property type="entry name" value="Mur_ligase_M"/>
    <property type="match status" value="1"/>
</dbReference>
<evidence type="ECO:0000256" key="2">
    <source>
        <dbReference type="ARBA" id="ARBA00008276"/>
    </source>
</evidence>
<reference evidence="12 13" key="1">
    <citation type="submission" date="2016-09" db="EMBL/GenBank/DDBJ databases">
        <title>Genomic evidence for plant-parasitic nematodes as the earliest Wolbachia hosts.</title>
        <authorList>
            <person name="Brown A.M."/>
            <person name="Wasala S.K."/>
            <person name="Howe D.K."/>
            <person name="Peetz A.B."/>
            <person name="Zasada I.A."/>
            <person name="Denver D.R."/>
        </authorList>
    </citation>
    <scope>NUCLEOTIDE SEQUENCE [LARGE SCALE GENOMIC DNA]</scope>
    <source>
        <strain evidence="13">wPpe</strain>
    </source>
</reference>
<dbReference type="PROSITE" id="PS01012">
    <property type="entry name" value="FOLYLPOLYGLU_SYNT_2"/>
    <property type="match status" value="1"/>
</dbReference>
<evidence type="ECO:0000256" key="6">
    <source>
        <dbReference type="ARBA" id="ARBA00022741"/>
    </source>
</evidence>
<dbReference type="AlphaFoldDB" id="A0A1E7QKC4"/>
<dbReference type="EC" id="6.3.2.17" evidence="3"/>
<dbReference type="PROSITE" id="PS01011">
    <property type="entry name" value="FOLYLPOLYGLU_SYNT_1"/>
    <property type="match status" value="1"/>
</dbReference>
<name>A0A1E7QKC4_WOLPI</name>
<dbReference type="GO" id="GO:0008841">
    <property type="term" value="F:dihydrofolate synthase activity"/>
    <property type="evidence" value="ECO:0007669"/>
    <property type="project" value="TreeGrafter"/>
</dbReference>